<feature type="compositionally biased region" description="Polar residues" evidence="1">
    <location>
        <begin position="139"/>
        <end position="149"/>
    </location>
</feature>
<proteinExistence type="predicted"/>
<organism evidence="2 3">
    <name type="scientific">Eruca vesicaria subsp. sativa</name>
    <name type="common">Garden rocket</name>
    <name type="synonym">Eruca sativa</name>
    <dbReference type="NCBI Taxonomy" id="29727"/>
    <lineage>
        <taxon>Eukaryota</taxon>
        <taxon>Viridiplantae</taxon>
        <taxon>Streptophyta</taxon>
        <taxon>Embryophyta</taxon>
        <taxon>Tracheophyta</taxon>
        <taxon>Spermatophyta</taxon>
        <taxon>Magnoliopsida</taxon>
        <taxon>eudicotyledons</taxon>
        <taxon>Gunneridae</taxon>
        <taxon>Pentapetalae</taxon>
        <taxon>rosids</taxon>
        <taxon>malvids</taxon>
        <taxon>Brassicales</taxon>
        <taxon>Brassicaceae</taxon>
        <taxon>Brassiceae</taxon>
        <taxon>Eruca</taxon>
    </lineage>
</organism>
<evidence type="ECO:0000313" key="2">
    <source>
        <dbReference type="EMBL" id="CAH8386893.1"/>
    </source>
</evidence>
<dbReference type="Proteomes" id="UP001642260">
    <property type="component" value="Unassembled WGS sequence"/>
</dbReference>
<dbReference type="EMBL" id="CAKOAT010729598">
    <property type="protein sequence ID" value="CAH8386893.1"/>
    <property type="molecule type" value="Genomic_DNA"/>
</dbReference>
<feature type="compositionally biased region" description="Basic and acidic residues" evidence="1">
    <location>
        <begin position="71"/>
        <end position="83"/>
    </location>
</feature>
<reference evidence="2 3" key="1">
    <citation type="submission" date="2022-03" db="EMBL/GenBank/DDBJ databases">
        <authorList>
            <person name="Macdonald S."/>
            <person name="Ahmed S."/>
            <person name="Newling K."/>
        </authorList>
    </citation>
    <scope>NUCLEOTIDE SEQUENCE [LARGE SCALE GENOMIC DNA]</scope>
</reference>
<feature type="compositionally biased region" description="Polar residues" evidence="1">
    <location>
        <begin position="98"/>
        <end position="107"/>
    </location>
</feature>
<evidence type="ECO:0000313" key="3">
    <source>
        <dbReference type="Proteomes" id="UP001642260"/>
    </source>
</evidence>
<protein>
    <submittedName>
        <fullName evidence="2">Uncharacterized protein</fullName>
    </submittedName>
</protein>
<keyword evidence="3" id="KW-1185">Reference proteome</keyword>
<name>A0ABC8LTH0_ERUVS</name>
<dbReference type="AlphaFoldDB" id="A0ABC8LTH0"/>
<accession>A0ABC8LTH0</accession>
<feature type="region of interest" description="Disordered" evidence="1">
    <location>
        <begin position="71"/>
        <end position="149"/>
    </location>
</feature>
<evidence type="ECO:0000256" key="1">
    <source>
        <dbReference type="SAM" id="MobiDB-lite"/>
    </source>
</evidence>
<comment type="caution">
    <text evidence="2">The sequence shown here is derived from an EMBL/GenBank/DDBJ whole genome shotgun (WGS) entry which is preliminary data.</text>
</comment>
<gene>
    <name evidence="2" type="ORF">ERUC_LOCUS39376</name>
</gene>
<sequence>MLMLPLCIRLVKINRNRPSKRVPNTFESWSCPEIRRNSQHTHPKCDLRWEVQRLLWLPPRHSYLPVIKEEEKSEVIKEKDPDANGKNQGVRRRALRHTSCTTASTKLRATAAVLSPPKRNAANMGSRQGEGARPPAGKGTSNPKLGTQK</sequence>